<organism evidence="1 2">
    <name type="scientific">Neokomagataea tanensis NBRC 106556</name>
    <dbReference type="NCBI Taxonomy" id="1223519"/>
    <lineage>
        <taxon>Bacteria</taxon>
        <taxon>Pseudomonadati</taxon>
        <taxon>Pseudomonadota</taxon>
        <taxon>Alphaproteobacteria</taxon>
        <taxon>Acetobacterales</taxon>
        <taxon>Acetobacteraceae</taxon>
        <taxon>Neokomagataea</taxon>
    </lineage>
</organism>
<reference evidence="1" key="1">
    <citation type="submission" date="2013-04" db="EMBL/GenBank/DDBJ databases">
        <title>The genome sequencing project of 58 acetic acid bacteria.</title>
        <authorList>
            <person name="Okamoto-Kainuma A."/>
            <person name="Ishikawa M."/>
            <person name="Umino S."/>
            <person name="Koizumi Y."/>
            <person name="Shiwa Y."/>
            <person name="Yoshikawa H."/>
            <person name="Matsutani M."/>
            <person name="Matsushita K."/>
        </authorList>
    </citation>
    <scope>NUCLEOTIDE SEQUENCE</scope>
    <source>
        <strain evidence="1">NBRC 106556</strain>
    </source>
</reference>
<dbReference type="Proteomes" id="UP001062443">
    <property type="component" value="Unassembled WGS sequence"/>
</dbReference>
<evidence type="ECO:0000313" key="1">
    <source>
        <dbReference type="EMBL" id="GBR45129.1"/>
    </source>
</evidence>
<proteinExistence type="predicted"/>
<comment type="caution">
    <text evidence="1">The sequence shown here is derived from an EMBL/GenBank/DDBJ whole genome shotgun (WGS) entry which is preliminary data.</text>
</comment>
<keyword evidence="2" id="KW-1185">Reference proteome</keyword>
<evidence type="ECO:0000313" key="2">
    <source>
        <dbReference type="Proteomes" id="UP001062443"/>
    </source>
</evidence>
<accession>A0ABQ0QHL3</accession>
<sequence length="49" mass="5037">MWESRMAGVTAASCMSREGCNALSAFEGGTCKGKGAKMCALGLGGECWM</sequence>
<gene>
    <name evidence="1" type="ORF">AA106556_0661</name>
</gene>
<protein>
    <submittedName>
        <fullName evidence="1">Uncharacterized protein</fullName>
    </submittedName>
</protein>
<name>A0ABQ0QHL3_9PROT</name>
<dbReference type="EMBL" id="BAQB01000005">
    <property type="protein sequence ID" value="GBR45129.1"/>
    <property type="molecule type" value="Genomic_DNA"/>
</dbReference>